<feature type="chain" id="PRO_5046400159" evidence="2">
    <location>
        <begin position="32"/>
        <end position="409"/>
    </location>
</feature>
<evidence type="ECO:0000256" key="2">
    <source>
        <dbReference type="SAM" id="SignalP"/>
    </source>
</evidence>
<dbReference type="InterPro" id="IPR006311">
    <property type="entry name" value="TAT_signal"/>
</dbReference>
<comment type="caution">
    <text evidence="3">The sequence shown here is derived from an EMBL/GenBank/DDBJ whole genome shotgun (WGS) entry which is preliminary data.</text>
</comment>
<dbReference type="PANTHER" id="PTHR34853:SF1">
    <property type="entry name" value="LIPASE 5"/>
    <property type="match status" value="1"/>
</dbReference>
<name>A0ABW2C6B7_9PSEU</name>
<accession>A0ABW2C6B7</accession>
<evidence type="ECO:0000256" key="1">
    <source>
        <dbReference type="SAM" id="MobiDB-lite"/>
    </source>
</evidence>
<protein>
    <submittedName>
        <fullName evidence="3">Lipase family protein</fullName>
    </submittedName>
</protein>
<reference evidence="4" key="1">
    <citation type="journal article" date="2019" name="Int. J. Syst. Evol. Microbiol.">
        <title>The Global Catalogue of Microorganisms (GCM) 10K type strain sequencing project: providing services to taxonomists for standard genome sequencing and annotation.</title>
        <authorList>
            <consortium name="The Broad Institute Genomics Platform"/>
            <consortium name="The Broad Institute Genome Sequencing Center for Infectious Disease"/>
            <person name="Wu L."/>
            <person name="Ma J."/>
        </authorList>
    </citation>
    <scope>NUCLEOTIDE SEQUENCE [LARGE SCALE GENOMIC DNA]</scope>
    <source>
        <strain evidence="4">KCTC 32255</strain>
    </source>
</reference>
<dbReference type="PANTHER" id="PTHR34853">
    <property type="match status" value="1"/>
</dbReference>
<dbReference type="PROSITE" id="PS51318">
    <property type="entry name" value="TAT"/>
    <property type="match status" value="1"/>
</dbReference>
<dbReference type="EMBL" id="JBHSXX010000001">
    <property type="protein sequence ID" value="MFC6870636.1"/>
    <property type="molecule type" value="Genomic_DNA"/>
</dbReference>
<feature type="region of interest" description="Disordered" evidence="1">
    <location>
        <begin position="36"/>
        <end position="56"/>
    </location>
</feature>
<proteinExistence type="predicted"/>
<gene>
    <name evidence="3" type="ORF">ACFQGD_26240</name>
</gene>
<dbReference type="PIRSF" id="PIRSF029171">
    <property type="entry name" value="Esterase_LipA"/>
    <property type="match status" value="1"/>
</dbReference>
<keyword evidence="2" id="KW-0732">Signal</keyword>
<dbReference type="InterPro" id="IPR029058">
    <property type="entry name" value="AB_hydrolase_fold"/>
</dbReference>
<evidence type="ECO:0000313" key="4">
    <source>
        <dbReference type="Proteomes" id="UP001596337"/>
    </source>
</evidence>
<evidence type="ECO:0000313" key="3">
    <source>
        <dbReference type="EMBL" id="MFC6870636.1"/>
    </source>
</evidence>
<dbReference type="Gene3D" id="3.40.50.1820">
    <property type="entry name" value="alpha/beta hydrolase"/>
    <property type="match status" value="1"/>
</dbReference>
<feature type="signal peptide" evidence="2">
    <location>
        <begin position="1"/>
        <end position="31"/>
    </location>
</feature>
<dbReference type="SUPFAM" id="SSF53474">
    <property type="entry name" value="alpha/beta-Hydrolases"/>
    <property type="match status" value="1"/>
</dbReference>
<dbReference type="Pfam" id="PF03583">
    <property type="entry name" value="LIP"/>
    <property type="match status" value="1"/>
</dbReference>
<organism evidence="3 4">
    <name type="scientific">Haloechinothrix salitolerans</name>
    <dbReference type="NCBI Taxonomy" id="926830"/>
    <lineage>
        <taxon>Bacteria</taxon>
        <taxon>Bacillati</taxon>
        <taxon>Actinomycetota</taxon>
        <taxon>Actinomycetes</taxon>
        <taxon>Pseudonocardiales</taxon>
        <taxon>Pseudonocardiaceae</taxon>
        <taxon>Haloechinothrix</taxon>
    </lineage>
</organism>
<dbReference type="Proteomes" id="UP001596337">
    <property type="component" value="Unassembled WGS sequence"/>
</dbReference>
<dbReference type="Gene3D" id="1.10.260.130">
    <property type="match status" value="1"/>
</dbReference>
<keyword evidence="4" id="KW-1185">Reference proteome</keyword>
<dbReference type="InterPro" id="IPR005152">
    <property type="entry name" value="Lipase_secreted"/>
</dbReference>
<sequence length="409" mass="43292">MRMTTRRGMFAAASAVLVAALVTAVVPSASADEGFYSPPSPLPSGQDGDIIKSQPSKYNNATSTRIMYLTRDVKDERIAVTGSVIVPDKQWSGGGPRPIVAYAPFTAGMGDQCAPSKTLAGEGQQDMASGYQNSFVDTLLNKGFAVAQTDYQGLGTPGEHTYVMRAAEGHAVLDVLRAAQRLPDAGLDKDAPLGIAGYSQGGGASAAAAELAESYAPELDIKGAYAGAPVADLGMLAETLDGSMYAGFLGFALIGINEAYPEAKMLELANEKGAQAFMDLRTKCTLDAVFGYWYTDTSTLTKDGKPVAHYLDQSPFKEIVAENQRGSIKPEVPTLVEHAPVDDVLPYEQGKQMAKDWCGKGAAVQFKDLTVWGPYLSHVMGMNSAPSNAANWLNDRFTGKPATSNCGQF</sequence>
<dbReference type="RefSeq" id="WP_345404902.1">
    <property type="nucleotide sequence ID" value="NZ_BAABLA010000119.1"/>
</dbReference>